<feature type="compositionally biased region" description="Basic and acidic residues" evidence="1">
    <location>
        <begin position="213"/>
        <end position="230"/>
    </location>
</feature>
<evidence type="ECO:0000256" key="1">
    <source>
        <dbReference type="SAM" id="MobiDB-lite"/>
    </source>
</evidence>
<dbReference type="EMBL" id="SSOP01000513">
    <property type="protein sequence ID" value="KAB5588245.1"/>
    <property type="molecule type" value="Genomic_DNA"/>
</dbReference>
<feature type="compositionally biased region" description="Low complexity" evidence="1">
    <location>
        <begin position="341"/>
        <end position="355"/>
    </location>
</feature>
<dbReference type="OrthoDB" id="2755069at2759"/>
<keyword evidence="3" id="KW-1185">Reference proteome</keyword>
<accession>A0A5N5Q945</accession>
<comment type="caution">
    <text evidence="2">The sequence shown here is derived from an EMBL/GenBank/DDBJ whole genome shotgun (WGS) entry which is preliminary data.</text>
</comment>
<reference evidence="2 3" key="1">
    <citation type="journal article" date="2019" name="Fungal Biol. Biotechnol.">
        <title>Draft genome sequence of fastidious pathogen Ceratobasidium theobromae, which causes vascular-streak dieback in Theobroma cacao.</title>
        <authorList>
            <person name="Ali S.S."/>
            <person name="Asman A."/>
            <person name="Shao J."/>
            <person name="Firmansyah A.P."/>
            <person name="Susilo A.W."/>
            <person name="Rosmana A."/>
            <person name="McMahon P."/>
            <person name="Junaid M."/>
            <person name="Guest D."/>
            <person name="Kheng T.Y."/>
            <person name="Meinhardt L.W."/>
            <person name="Bailey B.A."/>
        </authorList>
    </citation>
    <scope>NUCLEOTIDE SEQUENCE [LARGE SCALE GENOMIC DNA]</scope>
    <source>
        <strain evidence="2 3">CT2</strain>
    </source>
</reference>
<gene>
    <name evidence="2" type="ORF">CTheo_8311</name>
</gene>
<organism evidence="2 3">
    <name type="scientific">Ceratobasidium theobromae</name>
    <dbReference type="NCBI Taxonomy" id="1582974"/>
    <lineage>
        <taxon>Eukaryota</taxon>
        <taxon>Fungi</taxon>
        <taxon>Dikarya</taxon>
        <taxon>Basidiomycota</taxon>
        <taxon>Agaricomycotina</taxon>
        <taxon>Agaricomycetes</taxon>
        <taxon>Cantharellales</taxon>
        <taxon>Ceratobasidiaceae</taxon>
        <taxon>Ceratobasidium</taxon>
    </lineage>
</organism>
<feature type="compositionally biased region" description="Low complexity" evidence="1">
    <location>
        <begin position="381"/>
        <end position="411"/>
    </location>
</feature>
<name>A0A5N5Q945_9AGAM</name>
<feature type="compositionally biased region" description="Polar residues" evidence="1">
    <location>
        <begin position="197"/>
        <end position="209"/>
    </location>
</feature>
<feature type="compositionally biased region" description="Low complexity" evidence="1">
    <location>
        <begin position="362"/>
        <end position="373"/>
    </location>
</feature>
<proteinExistence type="predicted"/>
<feature type="compositionally biased region" description="Basic residues" evidence="1">
    <location>
        <begin position="322"/>
        <end position="331"/>
    </location>
</feature>
<feature type="compositionally biased region" description="Polar residues" evidence="1">
    <location>
        <begin position="262"/>
        <end position="274"/>
    </location>
</feature>
<evidence type="ECO:0000313" key="2">
    <source>
        <dbReference type="EMBL" id="KAB5588245.1"/>
    </source>
</evidence>
<feature type="compositionally biased region" description="Low complexity" evidence="1">
    <location>
        <begin position="276"/>
        <end position="290"/>
    </location>
</feature>
<evidence type="ECO:0000313" key="3">
    <source>
        <dbReference type="Proteomes" id="UP000383932"/>
    </source>
</evidence>
<protein>
    <submittedName>
        <fullName evidence="2">Uncharacterized protein</fullName>
    </submittedName>
</protein>
<dbReference type="AlphaFoldDB" id="A0A5N5Q945"/>
<dbReference type="Proteomes" id="UP000383932">
    <property type="component" value="Unassembled WGS sequence"/>
</dbReference>
<feature type="region of interest" description="Disordered" evidence="1">
    <location>
        <begin position="1"/>
        <end position="40"/>
    </location>
</feature>
<sequence length="462" mass="50241">MPKDSSPAPIAKKPGKSSVDAPPTSKPKATNTHSRKRDIDLVTVTRSDQDPVSWAIIEKPENVSNCKLMEAMRLHTTLERRKEYLDIKPRQSRIRRDAITMLGDDWGRVVWSEVPLIVKCQVTHAATERFEYLLRFKHNWAAEEIMKRALRNSRDREARARKATKQIHTLKVSGYDSTAAVDGRGSNEAAEDIEEAGSNNSGDNGLTDNTDAEATRWDAGEDGENSKDGEGGENSEDDLQLPRAQRRNLRRVITSDDETDLVSDNHTPPTSFDKQPSLPSSPVSAPNSNSFKKRKSDSLDRADSWAGKAQQEIAELEDVRPMKKARGKKASLPKARPQSPTPSVAAAAKPAAAKPTAPPTAKPATTVPKKAATQSINVPVKKAATTSTSAKSNKSATNNTTPLTSASAAPTGRKPYPKMVKLPVSGKLEQAVTSRATKEEVLDSIEASTTGRTTRSKNAKKS</sequence>
<feature type="region of interest" description="Disordered" evidence="1">
    <location>
        <begin position="177"/>
        <end position="462"/>
    </location>
</feature>